<proteinExistence type="predicted"/>
<feature type="domain" description="Flagellar protein FlgJ N-terminal" evidence="2">
    <location>
        <begin position="43"/>
        <end position="86"/>
    </location>
</feature>
<dbReference type="InterPro" id="IPR019301">
    <property type="entry name" value="Flagellar_prot_FlgJ_N"/>
</dbReference>
<evidence type="ECO:0000256" key="1">
    <source>
        <dbReference type="SAM" id="MobiDB-lite"/>
    </source>
</evidence>
<evidence type="ECO:0000313" key="4">
    <source>
        <dbReference type="Proteomes" id="UP001595443"/>
    </source>
</evidence>
<gene>
    <name evidence="3" type="ORF">ACFOES_20850</name>
</gene>
<dbReference type="EMBL" id="JBHRSK010000026">
    <property type="protein sequence ID" value="MFC2970554.1"/>
    <property type="molecule type" value="Genomic_DNA"/>
</dbReference>
<dbReference type="Pfam" id="PF10135">
    <property type="entry name" value="Rod-binding"/>
    <property type="match status" value="1"/>
</dbReference>
<sequence>MEGIGKPALPPAAATAGGAKRDAEIKKVAQEFEAVFLTQTVDQMMKTVKLGDMDGGHAEATWRSFLAREMAQQIADSGTTGIAQRIETMLKAYKG</sequence>
<organism evidence="3 4">
    <name type="scientific">Acidimangrovimonas pyrenivorans</name>
    <dbReference type="NCBI Taxonomy" id="2030798"/>
    <lineage>
        <taxon>Bacteria</taxon>
        <taxon>Pseudomonadati</taxon>
        <taxon>Pseudomonadota</taxon>
        <taxon>Alphaproteobacteria</taxon>
        <taxon>Rhodobacterales</taxon>
        <taxon>Paracoccaceae</taxon>
        <taxon>Acidimangrovimonas</taxon>
    </lineage>
</organism>
<protein>
    <submittedName>
        <fullName evidence="3">Rod-binding protein</fullName>
    </submittedName>
</protein>
<evidence type="ECO:0000259" key="2">
    <source>
        <dbReference type="Pfam" id="PF10135"/>
    </source>
</evidence>
<feature type="compositionally biased region" description="Low complexity" evidence="1">
    <location>
        <begin position="1"/>
        <end position="18"/>
    </location>
</feature>
<reference evidence="4" key="1">
    <citation type="journal article" date="2019" name="Int. J. Syst. Evol. Microbiol.">
        <title>The Global Catalogue of Microorganisms (GCM) 10K type strain sequencing project: providing services to taxonomists for standard genome sequencing and annotation.</title>
        <authorList>
            <consortium name="The Broad Institute Genomics Platform"/>
            <consortium name="The Broad Institute Genome Sequencing Center for Infectious Disease"/>
            <person name="Wu L."/>
            <person name="Ma J."/>
        </authorList>
    </citation>
    <scope>NUCLEOTIDE SEQUENCE [LARGE SCALE GENOMIC DNA]</scope>
    <source>
        <strain evidence="4">KCTC 62192</strain>
    </source>
</reference>
<comment type="caution">
    <text evidence="3">The sequence shown here is derived from an EMBL/GenBank/DDBJ whole genome shotgun (WGS) entry which is preliminary data.</text>
</comment>
<evidence type="ECO:0000313" key="3">
    <source>
        <dbReference type="EMBL" id="MFC2970554.1"/>
    </source>
</evidence>
<dbReference type="RefSeq" id="WP_377835625.1">
    <property type="nucleotide sequence ID" value="NZ_JBHRSK010000026.1"/>
</dbReference>
<dbReference type="Proteomes" id="UP001595443">
    <property type="component" value="Unassembled WGS sequence"/>
</dbReference>
<feature type="region of interest" description="Disordered" evidence="1">
    <location>
        <begin position="1"/>
        <end position="20"/>
    </location>
</feature>
<keyword evidence="4" id="KW-1185">Reference proteome</keyword>
<accession>A0ABV7AMT1</accession>
<name>A0ABV7AMT1_9RHOB</name>